<feature type="transmembrane region" description="Helical" evidence="15">
    <location>
        <begin position="31"/>
        <end position="50"/>
    </location>
</feature>
<dbReference type="InterPro" id="IPR000829">
    <property type="entry name" value="DAGK"/>
</dbReference>
<evidence type="ECO:0000256" key="1">
    <source>
        <dbReference type="ARBA" id="ARBA00004651"/>
    </source>
</evidence>
<keyword evidence="12 15" id="KW-0472">Membrane</keyword>
<dbReference type="GO" id="GO:0016301">
    <property type="term" value="F:kinase activity"/>
    <property type="evidence" value="ECO:0007669"/>
    <property type="project" value="UniProtKB-KW"/>
</dbReference>
<dbReference type="Gene3D" id="1.10.287.3610">
    <property type="match status" value="1"/>
</dbReference>
<gene>
    <name evidence="16" type="ORF">U0035_04225</name>
</gene>
<keyword evidence="13" id="KW-0594">Phospholipid biosynthesis</keyword>
<dbReference type="EMBL" id="CP139960">
    <property type="protein sequence ID" value="WQD39354.1"/>
    <property type="molecule type" value="Genomic_DNA"/>
</dbReference>
<keyword evidence="5 16" id="KW-0808">Transferase</keyword>
<dbReference type="Proteomes" id="UP001325680">
    <property type="component" value="Chromosome"/>
</dbReference>
<evidence type="ECO:0000256" key="5">
    <source>
        <dbReference type="ARBA" id="ARBA00022679"/>
    </source>
</evidence>
<evidence type="ECO:0000256" key="10">
    <source>
        <dbReference type="ARBA" id="ARBA00022989"/>
    </source>
</evidence>
<dbReference type="InterPro" id="IPR036945">
    <property type="entry name" value="DAGK_sf"/>
</dbReference>
<keyword evidence="6 15" id="KW-0812">Transmembrane</keyword>
<keyword evidence="7" id="KW-0547">Nucleotide-binding</keyword>
<evidence type="ECO:0000256" key="9">
    <source>
        <dbReference type="ARBA" id="ARBA00022840"/>
    </source>
</evidence>
<dbReference type="EC" id="2.7.1.-" evidence="16"/>
<dbReference type="Pfam" id="PF01219">
    <property type="entry name" value="DAGK_prokar"/>
    <property type="match status" value="1"/>
</dbReference>
<evidence type="ECO:0000256" key="2">
    <source>
        <dbReference type="ARBA" id="ARBA00005967"/>
    </source>
</evidence>
<dbReference type="PANTHER" id="PTHR34299:SF1">
    <property type="entry name" value="DIACYLGLYCEROL KINASE"/>
    <property type="match status" value="1"/>
</dbReference>
<keyword evidence="14" id="KW-1208">Phospholipid metabolism</keyword>
<evidence type="ECO:0000313" key="17">
    <source>
        <dbReference type="Proteomes" id="UP001325680"/>
    </source>
</evidence>
<keyword evidence="3" id="KW-1003">Cell membrane</keyword>
<keyword evidence="10 15" id="KW-1133">Transmembrane helix</keyword>
<evidence type="ECO:0000256" key="6">
    <source>
        <dbReference type="ARBA" id="ARBA00022692"/>
    </source>
</evidence>
<evidence type="ECO:0000256" key="3">
    <source>
        <dbReference type="ARBA" id="ARBA00022475"/>
    </source>
</evidence>
<comment type="similarity">
    <text evidence="2">Belongs to the bacterial diacylglycerol kinase family.</text>
</comment>
<dbReference type="CDD" id="cd14265">
    <property type="entry name" value="UDPK_IM_like"/>
    <property type="match status" value="1"/>
</dbReference>
<evidence type="ECO:0000256" key="15">
    <source>
        <dbReference type="SAM" id="Phobius"/>
    </source>
</evidence>
<keyword evidence="11" id="KW-0443">Lipid metabolism</keyword>
<dbReference type="PANTHER" id="PTHR34299">
    <property type="entry name" value="DIACYLGLYCEROL KINASE"/>
    <property type="match status" value="1"/>
</dbReference>
<keyword evidence="9" id="KW-0067">ATP-binding</keyword>
<evidence type="ECO:0000313" key="16">
    <source>
        <dbReference type="EMBL" id="WQD39354.1"/>
    </source>
</evidence>
<protein>
    <submittedName>
        <fullName evidence="16">Diacylglycerol kinase family protein</fullName>
        <ecNumber evidence="16">2.7.1.-</ecNumber>
    </submittedName>
</protein>
<sequence>MTQQFSIKKILKSFGYAVNGLKAVIRSEQNFRIHVLFAGLAVLMGFLLTISTVEWALIIACIAAVMGAETMNTAIEKLCDVVSPQYHEKIKIVKDLAAAAVLIVSIGALITGGIIFIPRIIHQFSAF</sequence>
<proteinExistence type="inferred from homology"/>
<evidence type="ECO:0000256" key="8">
    <source>
        <dbReference type="ARBA" id="ARBA00022777"/>
    </source>
</evidence>
<dbReference type="RefSeq" id="WP_114793327.1">
    <property type="nucleotide sequence ID" value="NZ_CP139960.1"/>
</dbReference>
<name>A0ABZ0W8S7_9BACT</name>
<accession>A0ABZ0W8S7</accession>
<evidence type="ECO:0000256" key="11">
    <source>
        <dbReference type="ARBA" id="ARBA00023098"/>
    </source>
</evidence>
<keyword evidence="17" id="KW-1185">Reference proteome</keyword>
<evidence type="ECO:0000256" key="4">
    <source>
        <dbReference type="ARBA" id="ARBA00022516"/>
    </source>
</evidence>
<feature type="transmembrane region" description="Helical" evidence="15">
    <location>
        <begin position="96"/>
        <end position="121"/>
    </location>
</feature>
<reference evidence="16 17" key="1">
    <citation type="submission" date="2023-12" db="EMBL/GenBank/DDBJ databases">
        <title>Genome sequencing and assembly of bacterial species from a model synthetic community.</title>
        <authorList>
            <person name="Hogle S.L."/>
        </authorList>
    </citation>
    <scope>NUCLEOTIDE SEQUENCE [LARGE SCALE GENOMIC DNA]</scope>
    <source>
        <strain evidence="16 17">HAMBI_3031</strain>
    </source>
</reference>
<keyword evidence="4" id="KW-0444">Lipid biosynthesis</keyword>
<evidence type="ECO:0000256" key="12">
    <source>
        <dbReference type="ARBA" id="ARBA00023136"/>
    </source>
</evidence>
<organism evidence="16 17">
    <name type="scientific">Niabella yanshanensis</name>
    <dbReference type="NCBI Taxonomy" id="577386"/>
    <lineage>
        <taxon>Bacteria</taxon>
        <taxon>Pseudomonadati</taxon>
        <taxon>Bacteroidota</taxon>
        <taxon>Chitinophagia</taxon>
        <taxon>Chitinophagales</taxon>
        <taxon>Chitinophagaceae</taxon>
        <taxon>Niabella</taxon>
    </lineage>
</organism>
<keyword evidence="8 16" id="KW-0418">Kinase</keyword>
<evidence type="ECO:0000256" key="7">
    <source>
        <dbReference type="ARBA" id="ARBA00022741"/>
    </source>
</evidence>
<dbReference type="InterPro" id="IPR033717">
    <property type="entry name" value="UDPK"/>
</dbReference>
<comment type="subcellular location">
    <subcellularLocation>
        <location evidence="1">Cell membrane</location>
        <topology evidence="1">Multi-pass membrane protein</topology>
    </subcellularLocation>
</comment>
<evidence type="ECO:0000256" key="14">
    <source>
        <dbReference type="ARBA" id="ARBA00023264"/>
    </source>
</evidence>
<evidence type="ECO:0000256" key="13">
    <source>
        <dbReference type="ARBA" id="ARBA00023209"/>
    </source>
</evidence>